<keyword evidence="1" id="KW-0378">Hydrolase</keyword>
<gene>
    <name evidence="6" type="ORF">A0H81_13517</name>
</gene>
<evidence type="ECO:0000259" key="2">
    <source>
        <dbReference type="Pfam" id="PF05970"/>
    </source>
</evidence>
<dbReference type="EC" id="5.6.2.3" evidence="1"/>
<dbReference type="InterPro" id="IPR010285">
    <property type="entry name" value="DNA_helicase_pif1-like_DEAD"/>
</dbReference>
<dbReference type="Pfam" id="PF20209">
    <property type="entry name" value="DUF6570"/>
    <property type="match status" value="1"/>
</dbReference>
<dbReference type="Pfam" id="PF21530">
    <property type="entry name" value="Pif1_2B_dom"/>
    <property type="match status" value="1"/>
</dbReference>
<evidence type="ECO:0000259" key="3">
    <source>
        <dbReference type="Pfam" id="PF14214"/>
    </source>
</evidence>
<dbReference type="GO" id="GO:0016887">
    <property type="term" value="F:ATP hydrolysis activity"/>
    <property type="evidence" value="ECO:0007669"/>
    <property type="project" value="RHEA"/>
</dbReference>
<keyword evidence="1" id="KW-0067">ATP-binding</keyword>
<dbReference type="GO" id="GO:0043139">
    <property type="term" value="F:5'-3' DNA helicase activity"/>
    <property type="evidence" value="ECO:0007669"/>
    <property type="project" value="UniProtKB-EC"/>
</dbReference>
<dbReference type="CDD" id="cd18809">
    <property type="entry name" value="SF1_C_RecD"/>
    <property type="match status" value="1"/>
</dbReference>
<comment type="caution">
    <text evidence="6">The sequence shown here is derived from an EMBL/GenBank/DDBJ whole genome shotgun (WGS) entry which is preliminary data.</text>
</comment>
<proteinExistence type="inferred from homology"/>
<keyword evidence="1" id="KW-0547">Nucleotide-binding</keyword>
<comment type="catalytic activity">
    <reaction evidence="1">
        <text>ATP + H2O = ADP + phosphate + H(+)</text>
        <dbReference type="Rhea" id="RHEA:13065"/>
        <dbReference type="ChEBI" id="CHEBI:15377"/>
        <dbReference type="ChEBI" id="CHEBI:15378"/>
        <dbReference type="ChEBI" id="CHEBI:30616"/>
        <dbReference type="ChEBI" id="CHEBI:43474"/>
        <dbReference type="ChEBI" id="CHEBI:456216"/>
        <dbReference type="EC" id="5.6.2.3"/>
    </reaction>
</comment>
<dbReference type="GO" id="GO:0000723">
    <property type="term" value="P:telomere maintenance"/>
    <property type="evidence" value="ECO:0007669"/>
    <property type="project" value="InterPro"/>
</dbReference>
<feature type="domain" description="DUF6570" evidence="4">
    <location>
        <begin position="236"/>
        <end position="333"/>
    </location>
</feature>
<keyword evidence="1" id="KW-0227">DNA damage</keyword>
<evidence type="ECO:0000313" key="6">
    <source>
        <dbReference type="EMBL" id="OBZ66500.1"/>
    </source>
</evidence>
<dbReference type="Pfam" id="PF14214">
    <property type="entry name" value="Helitron_like_N"/>
    <property type="match status" value="1"/>
</dbReference>
<dbReference type="GO" id="GO:0006310">
    <property type="term" value="P:DNA recombination"/>
    <property type="evidence" value="ECO:0007669"/>
    <property type="project" value="UniProtKB-KW"/>
</dbReference>
<keyword evidence="1" id="KW-0347">Helicase</keyword>
<dbReference type="OrthoDB" id="2785624at2759"/>
<evidence type="ECO:0000259" key="5">
    <source>
        <dbReference type="Pfam" id="PF21530"/>
    </source>
</evidence>
<dbReference type="InterPro" id="IPR025476">
    <property type="entry name" value="Helitron_helicase-like"/>
</dbReference>
<evidence type="ECO:0000259" key="4">
    <source>
        <dbReference type="Pfam" id="PF20209"/>
    </source>
</evidence>
<feature type="domain" description="Helitron helicase-like" evidence="3">
    <location>
        <begin position="380"/>
        <end position="569"/>
    </location>
</feature>
<dbReference type="InterPro" id="IPR051055">
    <property type="entry name" value="PIF1_helicase"/>
</dbReference>
<dbReference type="Pfam" id="PF05970">
    <property type="entry name" value="PIF1"/>
    <property type="match status" value="1"/>
</dbReference>
<feature type="domain" description="DNA helicase Pif1-like 2B" evidence="5">
    <location>
        <begin position="1232"/>
        <end position="1261"/>
    </location>
</feature>
<dbReference type="OMA" id="LLRICIN"/>
<dbReference type="EMBL" id="LUGG01000031">
    <property type="protein sequence ID" value="OBZ66500.1"/>
    <property type="molecule type" value="Genomic_DNA"/>
</dbReference>
<feature type="domain" description="DNA helicase Pif1-like DEAD-box helicase" evidence="2">
    <location>
        <begin position="1033"/>
        <end position="1197"/>
    </location>
</feature>
<keyword evidence="1" id="KW-0233">DNA recombination</keyword>
<dbReference type="PANTHER" id="PTHR47642">
    <property type="entry name" value="ATP-DEPENDENT DNA HELICASE"/>
    <property type="match status" value="1"/>
</dbReference>
<evidence type="ECO:0000313" key="7">
    <source>
        <dbReference type="Proteomes" id="UP000092993"/>
    </source>
</evidence>
<evidence type="ECO:0000256" key="1">
    <source>
        <dbReference type="RuleBase" id="RU363044"/>
    </source>
</evidence>
<keyword evidence="7" id="KW-1185">Reference proteome</keyword>
<protein>
    <recommendedName>
        <fullName evidence="1">ATP-dependent DNA helicase</fullName>
        <ecNumber evidence="1">5.6.2.3</ecNumber>
    </recommendedName>
</protein>
<comment type="similarity">
    <text evidence="1">Belongs to the helicase family.</text>
</comment>
<sequence length="1409" mass="158549">MSGTATNANEISQGQKGIGILGEICVYNVLKTGYSLYGCLLVNGVPYAMQSFLAAPFRPRQTHPFIPDAAAVECGSVAPNVTRLNGVDNSLNHPDVANAALRLRCEGDSGLWKKGYDGVQDADAKGHARVAAANIQQGENDLEQDLPENDQAEGVESVEMDEFDQIFGDGAEYMNIDVPEESALSGTEATLLGSFQDKLAALTLQTCGSCQEQGFNLNIKDAVCSRCRNDKGDPVRRFSSENHMNPALERPACLRNLTDMEEMLISRVLPMMQVRYTKGRQLCYKEHIVNFPQDISVVASHLPRLPEETECVIIRRENTDMSRHVDFIVRRDRMPAPDLGGTAIDERTPGYIVKAFPTLFPDGTGDFHQPRLRKVQLSEYFTHLLQFQDSRFARHRRFPWFAFNTLQRHRTRDQARIFVRQQHDAARLTAADIKTMLQEGDELLANRMIRYGAHLRGTRAYWLVRRSELIDMIHIKGSPHVFFTLSAADLQWPDLHKHMPEEIQVPEGDEASARRQRRLALNNNPHLAAAYLDQRVQIFLKHFLGPLLHVEHFWYRYEWQDRGSGHVHGFFWLKDAPLVDEIDWDLLKEEHMIIPDAQRNKMNQFVTYWDRLVTAWNPCPREDENTPLMGKHPCNQSPDELRGTKQELAELINWVERHTKCLPGYCQVKRKVPGTSETRNVCRFDYPWPPRELAGMGLDSKGRVRFEPRRNDPLLNGHNRAMIIAWRANVDIKPVLSKQAALSYIAKYASKAESDAPAFPNLLAGVIEKMDNTATARSACQKLLNKMLGERTYSAQETAHLLLGIPLDGALRALAEEASDDLGAEDTGDDRPVTGDSWIQRYMKRPQLLEDLSMHKLFQKYSWRGKEWRPRRATTSVIVRAYPRLSPNPEDANFENYCRIKMAKFCSWTEVFNQCRANGHDHPKDTLREWVEENQPGPEDDDDDEEIDPDLAELDEADWQIYAHLFPDSALPTFDASNLGKRPIDDGWNPDDSRSHWQYIDQMASYIANERRVGLGGGQGVNSHSVQIALETLEPEQRQVFDRYVNGYMQILQGEVVPQMCLNIDGTAGCGKTYLIEAICQELRRLASENGKPDPIRVVAPSGVAAWHIGGQTIHSALALPATNGNIAPLSGSRLATLQQQWRGVYFLLIDEKSMMGQRLLAKVDSRLRQLQPQDLPMGGFHVAIIGDFAQLPPVGIDHSLNTSCARIRAKHDGGPEAVKATPEEAVGLEPHLVLARGAKVMITRNIWQKHGLVNGATGIIEDIIWAEGSERSDLPIAVLVSCKTYSGPTLWRTQPREGFPEGIPIVPITPIKSTFELKGKTVARTQLPLRLAWAVTVHKSQGLTLGHLRVGLGSTEFCSGLTFVALSRAKALNGLMLIDHVDYSRVKKLGGKGLQLRLDDISRRYPVL</sequence>
<keyword evidence="1" id="KW-0234">DNA repair</keyword>
<dbReference type="GO" id="GO:0005524">
    <property type="term" value="F:ATP binding"/>
    <property type="evidence" value="ECO:0007669"/>
    <property type="project" value="UniProtKB-KW"/>
</dbReference>
<comment type="cofactor">
    <cofactor evidence="1">
        <name>Mg(2+)</name>
        <dbReference type="ChEBI" id="CHEBI:18420"/>
    </cofactor>
</comment>
<dbReference type="STRING" id="5627.A0A1C7LPE7"/>
<accession>A0A1C7LPE7</accession>
<dbReference type="Proteomes" id="UP000092993">
    <property type="component" value="Unassembled WGS sequence"/>
</dbReference>
<name>A0A1C7LPE7_GRIFR</name>
<organism evidence="6 7">
    <name type="scientific">Grifola frondosa</name>
    <name type="common">Maitake</name>
    <name type="synonym">Polyporus frondosus</name>
    <dbReference type="NCBI Taxonomy" id="5627"/>
    <lineage>
        <taxon>Eukaryota</taxon>
        <taxon>Fungi</taxon>
        <taxon>Dikarya</taxon>
        <taxon>Basidiomycota</taxon>
        <taxon>Agaricomycotina</taxon>
        <taxon>Agaricomycetes</taxon>
        <taxon>Polyporales</taxon>
        <taxon>Grifolaceae</taxon>
        <taxon>Grifola</taxon>
    </lineage>
</organism>
<dbReference type="GO" id="GO:0006281">
    <property type="term" value="P:DNA repair"/>
    <property type="evidence" value="ECO:0007669"/>
    <property type="project" value="UniProtKB-KW"/>
</dbReference>
<dbReference type="SUPFAM" id="SSF52540">
    <property type="entry name" value="P-loop containing nucleoside triphosphate hydrolases"/>
    <property type="match status" value="2"/>
</dbReference>
<dbReference type="InterPro" id="IPR049163">
    <property type="entry name" value="Pif1-like_2B_dom"/>
</dbReference>
<dbReference type="InterPro" id="IPR027417">
    <property type="entry name" value="P-loop_NTPase"/>
</dbReference>
<dbReference type="Gene3D" id="3.40.50.300">
    <property type="entry name" value="P-loop containing nucleotide triphosphate hydrolases"/>
    <property type="match status" value="1"/>
</dbReference>
<dbReference type="InterPro" id="IPR046700">
    <property type="entry name" value="DUF6570"/>
</dbReference>
<reference evidence="6 7" key="1">
    <citation type="submission" date="2016-03" db="EMBL/GenBank/DDBJ databases">
        <title>Whole genome sequencing of Grifola frondosa 9006-11.</title>
        <authorList>
            <person name="Min B."/>
            <person name="Park H."/>
            <person name="Kim J.-G."/>
            <person name="Cho H."/>
            <person name="Oh Y.-L."/>
            <person name="Kong W.-S."/>
            <person name="Choi I.-G."/>
        </authorList>
    </citation>
    <scope>NUCLEOTIDE SEQUENCE [LARGE SCALE GENOMIC DNA]</scope>
    <source>
        <strain evidence="6 7">9006-11</strain>
    </source>
</reference>